<proteinExistence type="predicted"/>
<accession>A0ACB7C9K5</accession>
<protein>
    <submittedName>
        <fullName evidence="1">Uncharacterized protein</fullName>
    </submittedName>
</protein>
<organism evidence="1 2">
    <name type="scientific">Pneumocystis oryctolagi</name>
    <dbReference type="NCBI Taxonomy" id="42067"/>
    <lineage>
        <taxon>Eukaryota</taxon>
        <taxon>Fungi</taxon>
        <taxon>Dikarya</taxon>
        <taxon>Ascomycota</taxon>
        <taxon>Taphrinomycotina</taxon>
        <taxon>Pneumocystomycetes</taxon>
        <taxon>Pneumocystaceae</taxon>
        <taxon>Pneumocystis</taxon>
    </lineage>
</organism>
<keyword evidence="2" id="KW-1185">Reference proteome</keyword>
<dbReference type="EMBL" id="JABTEG010000008">
    <property type="protein sequence ID" value="KAG4304381.1"/>
    <property type="molecule type" value="Genomic_DNA"/>
</dbReference>
<comment type="caution">
    <text evidence="1">The sequence shown here is derived from an EMBL/GenBank/DDBJ whole genome shotgun (WGS) entry which is preliminary data.</text>
</comment>
<dbReference type="Proteomes" id="UP000768646">
    <property type="component" value="Unassembled WGS sequence"/>
</dbReference>
<gene>
    <name evidence="1" type="ORF">PORY_002091</name>
</gene>
<name>A0ACB7C9K5_9ASCO</name>
<sequence length="323" mass="38318">MSDLTKIFFEYSNKHNVNISKTKIERELRKKNVEDPYIKEAYQIFKHINGLKKFLTNIRHAYLNIESRESSDLQSFNKQQISIFSYKSFKTLSDKQREEIDAKSKAIIKQSRERILKLEQFEKNRKTHKKLGFFALFIQNYSEKTKEELISEHRNCITWFLNKKLKDVSFIQEEQQRTRLLRQIEKNKRIINSTNILFIQTNKQTEDALVNSNTNLSKEQIEILETENSQILEYFESTLDQVRTVQKSLSEISKIQSELASHIEEQSYITNKLHEEVLSTSELIKNGSTQLIYTKKRNKTSARFIICLLLISSSILLLLDWYN</sequence>
<evidence type="ECO:0000313" key="2">
    <source>
        <dbReference type="Proteomes" id="UP000768646"/>
    </source>
</evidence>
<reference evidence="1 2" key="1">
    <citation type="journal article" date="2021" name="Commun. Biol.">
        <title>Genomic insights into the host specific adaptation of the Pneumocystis genus.</title>
        <authorList>
            <person name="Cisse O.H."/>
            <person name="Ma L."/>
            <person name="Dekker J.P."/>
            <person name="Khil P.P."/>
            <person name="Youn J.-H."/>
            <person name="Brenchley J.M."/>
            <person name="Blair R."/>
            <person name="Pahar B."/>
            <person name="Chabe M."/>
            <person name="Van Rompay K.K.A."/>
            <person name="Keesler R."/>
            <person name="Sukura A."/>
            <person name="Hirsch V."/>
            <person name="Kutty G."/>
            <person name="Liu Y."/>
            <person name="Peng L."/>
            <person name="Chen J."/>
            <person name="Song J."/>
            <person name="Weissenbacher-Lang C."/>
            <person name="Xu J."/>
            <person name="Upham N.S."/>
            <person name="Stajich J.E."/>
            <person name="Cuomo C.A."/>
            <person name="Cushion M.T."/>
            <person name="Kovacs J.A."/>
        </authorList>
    </citation>
    <scope>NUCLEOTIDE SEQUENCE [LARGE SCALE GENOMIC DNA]</scope>
    <source>
        <strain evidence="1 2">RABM</strain>
    </source>
</reference>
<evidence type="ECO:0000313" key="1">
    <source>
        <dbReference type="EMBL" id="KAG4304381.1"/>
    </source>
</evidence>